<gene>
    <name evidence="3" type="ORF">AYJ05_07255</name>
</gene>
<feature type="transmembrane region" description="Helical" evidence="2">
    <location>
        <begin position="47"/>
        <end position="68"/>
    </location>
</feature>
<protein>
    <recommendedName>
        <fullName evidence="5">TIGR02234 family membrane protein</fullName>
    </recommendedName>
</protein>
<dbReference type="EMBL" id="LSTQ01000026">
    <property type="protein sequence ID" value="OAH25017.1"/>
    <property type="molecule type" value="Genomic_DNA"/>
</dbReference>
<keyword evidence="2" id="KW-1133">Transmembrane helix</keyword>
<dbReference type="RefSeq" id="WP_066840853.1">
    <property type="nucleotide sequence ID" value="NZ_CAJFGC010000015.1"/>
</dbReference>
<dbReference type="AlphaFoldDB" id="A0A177I874"/>
<accession>A0A177I874</accession>
<name>A0A177I874_9CORY</name>
<dbReference type="InterPro" id="IPR019051">
    <property type="entry name" value="Trp_biosyn_TM_oprn/chp"/>
</dbReference>
<proteinExistence type="predicted"/>
<dbReference type="NCBIfam" id="TIGR02234">
    <property type="entry name" value="trp_oprn_chp"/>
    <property type="match status" value="1"/>
</dbReference>
<evidence type="ECO:0000256" key="2">
    <source>
        <dbReference type="SAM" id="Phobius"/>
    </source>
</evidence>
<feature type="transmembrane region" description="Helical" evidence="2">
    <location>
        <begin position="137"/>
        <end position="158"/>
    </location>
</feature>
<keyword evidence="2" id="KW-0812">Transmembrane</keyword>
<dbReference type="GeneID" id="78285355"/>
<reference evidence="4" key="1">
    <citation type="submission" date="2016-02" db="EMBL/GenBank/DDBJ databases">
        <authorList>
            <person name="Kaur G."/>
            <person name="Nair G.R."/>
            <person name="Mayilraj S."/>
        </authorList>
    </citation>
    <scope>NUCLEOTIDE SEQUENCE [LARGE SCALE GENOMIC DNA]</scope>
    <source>
        <strain evidence="4">GA-15</strain>
    </source>
</reference>
<organism evidence="3 4">
    <name type="scientific">Corynebacterium stationis</name>
    <dbReference type="NCBI Taxonomy" id="1705"/>
    <lineage>
        <taxon>Bacteria</taxon>
        <taxon>Bacillati</taxon>
        <taxon>Actinomycetota</taxon>
        <taxon>Actinomycetes</taxon>
        <taxon>Mycobacteriales</taxon>
        <taxon>Corynebacteriaceae</taxon>
        <taxon>Corynebacterium</taxon>
    </lineage>
</organism>
<dbReference type="OrthoDB" id="4372702at2"/>
<evidence type="ECO:0000313" key="3">
    <source>
        <dbReference type="EMBL" id="OAH25017.1"/>
    </source>
</evidence>
<dbReference type="Proteomes" id="UP000076947">
    <property type="component" value="Unassembled WGS sequence"/>
</dbReference>
<evidence type="ECO:0000313" key="4">
    <source>
        <dbReference type="Proteomes" id="UP000076947"/>
    </source>
</evidence>
<evidence type="ECO:0000256" key="1">
    <source>
        <dbReference type="SAM" id="MobiDB-lite"/>
    </source>
</evidence>
<dbReference type="Pfam" id="PF09534">
    <property type="entry name" value="Trp_oprn_chp"/>
    <property type="match status" value="1"/>
</dbReference>
<keyword evidence="2" id="KW-0472">Membrane</keyword>
<evidence type="ECO:0008006" key="5">
    <source>
        <dbReference type="Google" id="ProtNLM"/>
    </source>
</evidence>
<dbReference type="STRING" id="1705.CA21670_04380"/>
<feature type="transmembrane region" description="Helical" evidence="2">
    <location>
        <begin position="75"/>
        <end position="92"/>
    </location>
</feature>
<feature type="compositionally biased region" description="Basic and acidic residues" evidence="1">
    <location>
        <begin position="163"/>
        <end position="186"/>
    </location>
</feature>
<feature type="region of interest" description="Disordered" evidence="1">
    <location>
        <begin position="162"/>
        <end position="192"/>
    </location>
</feature>
<keyword evidence="4" id="KW-1185">Reference proteome</keyword>
<dbReference type="KEGG" id="csta:CSTAT_05080"/>
<sequence>MGRRIGPLLFAIAAIVLWLSSRATWVTAHVEDELSGAQTLPLIGSFWSLELMGLTLLLLAGVLAGLALRRIGRRIVGIIAALAGAAVAWGPLQLLTRGADPQRAQNLLQASEANQNAVDNVTISSWAQVVSVDVAQLGPICAVAAGAAAVFGGVLLAMQPGGDKPRSHKYETSAAREEALAEDLRNSPDSGRVMWDALDADIDPTDLPHQK</sequence>
<comment type="caution">
    <text evidence="3">The sequence shown here is derived from an EMBL/GenBank/DDBJ whole genome shotgun (WGS) entry which is preliminary data.</text>
</comment>
<dbReference type="InterPro" id="IPR011746">
    <property type="entry name" value="Trp_synth-assoc_CHP"/>
</dbReference>